<reference evidence="1" key="1">
    <citation type="journal article" date="2020" name="Int. J. Syst. Evol. Microbiol.">
        <title>Aquipluma nitroreducens gen. nov. sp. nov., a novel facultatively anaerobic bacterium isolated from a freshwater lake.</title>
        <authorList>
            <person name="Watanabe M."/>
            <person name="Kojima H."/>
            <person name="Fukui M."/>
        </authorList>
    </citation>
    <scope>NUCLEOTIDE SEQUENCE</scope>
    <source>
        <strain evidence="1">MeG22</strain>
    </source>
</reference>
<dbReference type="KEGG" id="anf:AQPE_3875"/>
<organism evidence="1 2">
    <name type="scientific">Aquipluma nitroreducens</name>
    <dbReference type="NCBI Taxonomy" id="2010828"/>
    <lineage>
        <taxon>Bacteria</taxon>
        <taxon>Pseudomonadati</taxon>
        <taxon>Bacteroidota</taxon>
        <taxon>Bacteroidia</taxon>
        <taxon>Marinilabiliales</taxon>
        <taxon>Prolixibacteraceae</taxon>
        <taxon>Aquipluma</taxon>
    </lineage>
</organism>
<keyword evidence="2" id="KW-1185">Reference proteome</keyword>
<accession>A0A5K7SE25</accession>
<evidence type="ECO:0000313" key="1">
    <source>
        <dbReference type="EMBL" id="BBE19687.1"/>
    </source>
</evidence>
<gene>
    <name evidence="1" type="ORF">AQPE_3875</name>
</gene>
<dbReference type="RefSeq" id="WP_318347912.1">
    <property type="nucleotide sequence ID" value="NZ_AP018694.1"/>
</dbReference>
<protein>
    <submittedName>
        <fullName evidence="1">Uncharacterized protein</fullName>
    </submittedName>
</protein>
<evidence type="ECO:0000313" key="2">
    <source>
        <dbReference type="Proteomes" id="UP001193389"/>
    </source>
</evidence>
<sequence>MKKVTLSFKNYFEESFSKKDQSVSEKLAKEFFADVIYHTPIKLELLDSHLKAGRIDYFYQLLSDFKYLVEFSDSLNRYWYLLRAYSTALSKLIADHSVKDAKKLYSHYFEIYGDRRMLRKEHWFEKKRWEFLDELQLINREDELEGFISKYLQVLSENLKIYVSFIMDFINDLEKLQALQKPVKQLKSA</sequence>
<name>A0A5K7SE25_9BACT</name>
<dbReference type="Proteomes" id="UP001193389">
    <property type="component" value="Chromosome"/>
</dbReference>
<dbReference type="AlphaFoldDB" id="A0A5K7SE25"/>
<proteinExistence type="predicted"/>
<dbReference type="EMBL" id="AP018694">
    <property type="protein sequence ID" value="BBE19687.1"/>
    <property type="molecule type" value="Genomic_DNA"/>
</dbReference>